<dbReference type="EMBL" id="BARU01029892">
    <property type="protein sequence ID" value="GAH72211.1"/>
    <property type="molecule type" value="Genomic_DNA"/>
</dbReference>
<proteinExistence type="predicted"/>
<feature type="domain" description="Aldehyde ferredoxin oxidoreductase C-terminal" evidence="1">
    <location>
        <begin position="2"/>
        <end position="243"/>
    </location>
</feature>
<dbReference type="Gene3D" id="1.10.569.10">
    <property type="entry name" value="Aldehyde Ferredoxin Oxidoreductase Protein, subunit A, domain 2"/>
    <property type="match status" value="1"/>
</dbReference>
<evidence type="ECO:0000313" key="2">
    <source>
        <dbReference type="EMBL" id="GAH72211.1"/>
    </source>
</evidence>
<gene>
    <name evidence="2" type="ORF">S03H2_47502</name>
</gene>
<feature type="non-terminal residue" evidence="2">
    <location>
        <position position="266"/>
    </location>
</feature>
<dbReference type="GO" id="GO:0016625">
    <property type="term" value="F:oxidoreductase activity, acting on the aldehyde or oxo group of donors, iron-sulfur protein as acceptor"/>
    <property type="evidence" value="ECO:0007669"/>
    <property type="project" value="InterPro"/>
</dbReference>
<dbReference type="InterPro" id="IPR001203">
    <property type="entry name" value="OxRdtase_Ald_Fedxn_C"/>
</dbReference>
<feature type="non-terminal residue" evidence="2">
    <location>
        <position position="1"/>
    </location>
</feature>
<dbReference type="GO" id="GO:0009055">
    <property type="term" value="F:electron transfer activity"/>
    <property type="evidence" value="ECO:0007669"/>
    <property type="project" value="InterPro"/>
</dbReference>
<comment type="caution">
    <text evidence="2">The sequence shown here is derived from an EMBL/GenBank/DDBJ whole genome shotgun (WGS) entry which is preliminary data.</text>
</comment>
<protein>
    <recommendedName>
        <fullName evidence="1">Aldehyde ferredoxin oxidoreductase C-terminal domain-containing protein</fullName>
    </recommendedName>
</protein>
<dbReference type="PANTHER" id="PTHR30038">
    <property type="entry name" value="ALDEHYDE FERREDOXIN OXIDOREDUCTASE"/>
    <property type="match status" value="1"/>
</dbReference>
<dbReference type="Pfam" id="PF01314">
    <property type="entry name" value="AFOR_C"/>
    <property type="match status" value="1"/>
</dbReference>
<dbReference type="PANTHER" id="PTHR30038:SF0">
    <property type="entry name" value="TUNGSTEN-CONTAINING ALDEHYDE FERREDOXIN OXIDOREDUCTASE"/>
    <property type="match status" value="1"/>
</dbReference>
<reference evidence="2" key="1">
    <citation type="journal article" date="2014" name="Front. Microbiol.">
        <title>High frequency of phylogenetically diverse reductive dehalogenase-homologous genes in deep subseafloor sedimentary metagenomes.</title>
        <authorList>
            <person name="Kawai M."/>
            <person name="Futagami T."/>
            <person name="Toyoda A."/>
            <person name="Takaki Y."/>
            <person name="Nishi S."/>
            <person name="Hori S."/>
            <person name="Arai W."/>
            <person name="Tsubouchi T."/>
            <person name="Morono Y."/>
            <person name="Uchiyama I."/>
            <person name="Ito T."/>
            <person name="Fujiyama A."/>
            <person name="Inagaki F."/>
            <person name="Takami H."/>
        </authorList>
    </citation>
    <scope>NUCLEOTIDE SEQUENCE</scope>
    <source>
        <strain evidence="2">Expedition CK06-06</strain>
    </source>
</reference>
<dbReference type="SUPFAM" id="SSF48310">
    <property type="entry name" value="Aldehyde ferredoxin oxidoreductase, C-terminal domains"/>
    <property type="match status" value="1"/>
</dbReference>
<sequence>AVVRDAVAKLAASPVVEIVRNGGTVGSTSANEMCVVGTRNTQDDHDDNWTLIDYSAYRKTGNRIESCWNCPIECGFGEMETHPKGPYAGLKINPPEANTVITYGCRMDVHDPDYILKCFELLSRYGLCSDTTGVVIGWAFECFEKGLLTKDDTDGLDLTWGNGKAVIELIRKIAYREGSFGNLLAEGCKRASEVTGKGSIYYCSHLKGQDNLDTPRSCKAWGLGNNISLRGGRHLDGAPSSEFVDYSPEECEKAWGIPTASEATNY</sequence>
<accession>X1HPY1</accession>
<evidence type="ECO:0000259" key="1">
    <source>
        <dbReference type="Pfam" id="PF01314"/>
    </source>
</evidence>
<name>X1HPY1_9ZZZZ</name>
<dbReference type="InterPro" id="IPR036021">
    <property type="entry name" value="Tungsten_al_ferr_oxy-like_C"/>
</dbReference>
<organism evidence="2">
    <name type="scientific">marine sediment metagenome</name>
    <dbReference type="NCBI Taxonomy" id="412755"/>
    <lineage>
        <taxon>unclassified sequences</taxon>
        <taxon>metagenomes</taxon>
        <taxon>ecological metagenomes</taxon>
    </lineage>
</organism>
<dbReference type="InterPro" id="IPR051919">
    <property type="entry name" value="W-dependent_AOR"/>
</dbReference>
<dbReference type="AlphaFoldDB" id="X1HPY1"/>
<dbReference type="GO" id="GO:0051536">
    <property type="term" value="F:iron-sulfur cluster binding"/>
    <property type="evidence" value="ECO:0007669"/>
    <property type="project" value="InterPro"/>
</dbReference>
<dbReference type="InterPro" id="IPR013985">
    <property type="entry name" value="Ald_Fedxn_OxRdtase_dom3"/>
</dbReference>
<dbReference type="InterPro" id="IPR013984">
    <property type="entry name" value="Ald_Fedxn_OxRdtase_dom2"/>
</dbReference>
<dbReference type="Gene3D" id="1.10.599.10">
    <property type="entry name" value="Aldehyde Ferredoxin Oxidoreductase Protein, subunit A, domain 3"/>
    <property type="match status" value="1"/>
</dbReference>